<feature type="region of interest" description="Disordered" evidence="1">
    <location>
        <begin position="74"/>
        <end position="94"/>
    </location>
</feature>
<name>A0ABQ0L522_MYCCL</name>
<feature type="compositionally biased region" description="Pro residues" evidence="1">
    <location>
        <begin position="190"/>
        <end position="202"/>
    </location>
</feature>
<dbReference type="Proteomes" id="UP000815677">
    <property type="component" value="Unassembled WGS sequence"/>
</dbReference>
<proteinExistence type="predicted"/>
<sequence>MSGDPKNSDATASGMQYTINQGEYEKAVAALTKYIRDTDEYDTFSSKPVMKFMMNPATLAALSNKARELGAEIRSEIKKESGHPSGSQGEHTSIKVSQACQEAYLEACIREHQEKGQTAQKQTPSKRGGKKNAPIRTEWEVEQLRRIQERRRRLAQLQAEADEEESEDELEEEEDDSGPTQNSNLIPSPANSPPAYKMPPLPRYWTAAQNATAASASPSSP</sequence>
<protein>
    <submittedName>
        <fullName evidence="2">Uncharacterized protein</fullName>
    </submittedName>
</protein>
<evidence type="ECO:0000313" key="3">
    <source>
        <dbReference type="Proteomes" id="UP000815677"/>
    </source>
</evidence>
<keyword evidence="3" id="KW-1185">Reference proteome</keyword>
<reference evidence="2" key="1">
    <citation type="submission" date="2014-09" db="EMBL/GenBank/DDBJ databases">
        <title>Genome sequence of the luminous mushroom Mycena chlorophos for searching fungal bioluminescence genes.</title>
        <authorList>
            <person name="Tanaka Y."/>
            <person name="Kasuga D."/>
            <person name="Oba Y."/>
            <person name="Hase S."/>
            <person name="Sato K."/>
            <person name="Oba Y."/>
            <person name="Sakakibara Y."/>
        </authorList>
    </citation>
    <scope>NUCLEOTIDE SEQUENCE</scope>
</reference>
<feature type="non-terminal residue" evidence="2">
    <location>
        <position position="221"/>
    </location>
</feature>
<accession>A0ABQ0L522</accession>
<feature type="compositionally biased region" description="Polar residues" evidence="1">
    <location>
        <begin position="116"/>
        <end position="125"/>
    </location>
</feature>
<feature type="compositionally biased region" description="Polar residues" evidence="1">
    <location>
        <begin position="84"/>
        <end position="94"/>
    </location>
</feature>
<feature type="region of interest" description="Disordered" evidence="1">
    <location>
        <begin position="153"/>
        <end position="203"/>
    </location>
</feature>
<evidence type="ECO:0000313" key="2">
    <source>
        <dbReference type="EMBL" id="GAT46092.1"/>
    </source>
</evidence>
<organism evidence="2 3">
    <name type="scientific">Mycena chlorophos</name>
    <name type="common">Agaric fungus</name>
    <name type="synonym">Agaricus chlorophos</name>
    <dbReference type="NCBI Taxonomy" id="658473"/>
    <lineage>
        <taxon>Eukaryota</taxon>
        <taxon>Fungi</taxon>
        <taxon>Dikarya</taxon>
        <taxon>Basidiomycota</taxon>
        <taxon>Agaricomycotina</taxon>
        <taxon>Agaricomycetes</taxon>
        <taxon>Agaricomycetidae</taxon>
        <taxon>Agaricales</taxon>
        <taxon>Marasmiineae</taxon>
        <taxon>Mycenaceae</taxon>
        <taxon>Mycena</taxon>
    </lineage>
</organism>
<dbReference type="EMBL" id="DF842144">
    <property type="protein sequence ID" value="GAT46092.1"/>
    <property type="molecule type" value="Genomic_DNA"/>
</dbReference>
<feature type="compositionally biased region" description="Acidic residues" evidence="1">
    <location>
        <begin position="160"/>
        <end position="177"/>
    </location>
</feature>
<gene>
    <name evidence="2" type="ORF">MCHLO_03632</name>
</gene>
<evidence type="ECO:0000256" key="1">
    <source>
        <dbReference type="SAM" id="MobiDB-lite"/>
    </source>
</evidence>
<feature type="region of interest" description="Disordered" evidence="1">
    <location>
        <begin position="113"/>
        <end position="141"/>
    </location>
</feature>